<keyword evidence="3" id="KW-1185">Reference proteome</keyword>
<dbReference type="EMBL" id="BNJG01000007">
    <property type="protein sequence ID" value="GHO60847.1"/>
    <property type="molecule type" value="Genomic_DNA"/>
</dbReference>
<gene>
    <name evidence="2" type="ORF">KSB_93220</name>
</gene>
<evidence type="ECO:0000259" key="1">
    <source>
        <dbReference type="PROSITE" id="PS50076"/>
    </source>
</evidence>
<dbReference type="PROSITE" id="PS50076">
    <property type="entry name" value="DNAJ_2"/>
    <property type="match status" value="1"/>
</dbReference>
<sequence>MYLLRVKNIYDVGNDYYRIHIEDHGINSHNREVRQSVKNAFATLRKAINAYRLLPEYAALYRTDERYSVKGNYWCLHKQLLLHFATWLEFSAPLETLLWEARMRAEQQYSSFQEPYQVSRAGIDNALRFFGLDHTATQEDLKRQYRQLVKRYHPDTGGDEAKFKTLQYAHTLLKTYMKSGSLVG</sequence>
<dbReference type="InterPro" id="IPR001623">
    <property type="entry name" value="DnaJ_domain"/>
</dbReference>
<dbReference type="InterPro" id="IPR036869">
    <property type="entry name" value="J_dom_sf"/>
</dbReference>
<accession>A0ABQ3V7D1</accession>
<dbReference type="SMART" id="SM00271">
    <property type="entry name" value="DnaJ"/>
    <property type="match status" value="1"/>
</dbReference>
<reference evidence="2 3" key="1">
    <citation type="journal article" date="2021" name="Int. J. Syst. Evol. Microbiol.">
        <title>Reticulibacter mediterranei gen. nov., sp. nov., within the new family Reticulibacteraceae fam. nov., and Ktedonospora formicarum gen. nov., sp. nov., Ktedonobacter robiniae sp. nov., Dictyobacter formicarum sp. nov. and Dictyobacter arantiisoli sp. nov., belonging to the class Ktedonobacteria.</title>
        <authorList>
            <person name="Yabe S."/>
            <person name="Zheng Y."/>
            <person name="Wang C.M."/>
            <person name="Sakai Y."/>
            <person name="Abe K."/>
            <person name="Yokota A."/>
            <person name="Donadio S."/>
            <person name="Cavaletti L."/>
            <person name="Monciardini P."/>
        </authorList>
    </citation>
    <scope>NUCLEOTIDE SEQUENCE [LARGE SCALE GENOMIC DNA]</scope>
    <source>
        <strain evidence="2 3">SOSP1-30</strain>
    </source>
</reference>
<dbReference type="CDD" id="cd06257">
    <property type="entry name" value="DnaJ"/>
    <property type="match status" value="1"/>
</dbReference>
<feature type="domain" description="J" evidence="1">
    <location>
        <begin position="125"/>
        <end position="178"/>
    </location>
</feature>
<dbReference type="Gene3D" id="1.10.287.110">
    <property type="entry name" value="DnaJ domain"/>
    <property type="match status" value="1"/>
</dbReference>
<proteinExistence type="predicted"/>
<dbReference type="Proteomes" id="UP000654345">
    <property type="component" value="Unassembled WGS sequence"/>
</dbReference>
<evidence type="ECO:0000313" key="3">
    <source>
        <dbReference type="Proteomes" id="UP000654345"/>
    </source>
</evidence>
<comment type="caution">
    <text evidence="2">The sequence shown here is derived from an EMBL/GenBank/DDBJ whole genome shotgun (WGS) entry which is preliminary data.</text>
</comment>
<dbReference type="SUPFAM" id="SSF46565">
    <property type="entry name" value="Chaperone J-domain"/>
    <property type="match status" value="1"/>
</dbReference>
<dbReference type="Pfam" id="PF00226">
    <property type="entry name" value="DnaJ"/>
    <property type="match status" value="1"/>
</dbReference>
<protein>
    <recommendedName>
        <fullName evidence="1">J domain-containing protein</fullName>
    </recommendedName>
</protein>
<name>A0ABQ3V7D1_9CHLR</name>
<organism evidence="2 3">
    <name type="scientific">Ktedonobacter robiniae</name>
    <dbReference type="NCBI Taxonomy" id="2778365"/>
    <lineage>
        <taxon>Bacteria</taxon>
        <taxon>Bacillati</taxon>
        <taxon>Chloroflexota</taxon>
        <taxon>Ktedonobacteria</taxon>
        <taxon>Ktedonobacterales</taxon>
        <taxon>Ktedonobacteraceae</taxon>
        <taxon>Ktedonobacter</taxon>
    </lineage>
</organism>
<evidence type="ECO:0000313" key="2">
    <source>
        <dbReference type="EMBL" id="GHO60847.1"/>
    </source>
</evidence>